<evidence type="ECO:0000256" key="1">
    <source>
        <dbReference type="SAM" id="MobiDB-lite"/>
    </source>
</evidence>
<dbReference type="AlphaFoldDB" id="A0A917LMJ4"/>
<gene>
    <name evidence="2" type="ORF">GCM10011374_02710</name>
</gene>
<accession>A0A917LMJ4</accession>
<evidence type="ECO:0000313" key="3">
    <source>
        <dbReference type="Proteomes" id="UP000638848"/>
    </source>
</evidence>
<evidence type="ECO:0000313" key="2">
    <source>
        <dbReference type="EMBL" id="GGG43798.1"/>
    </source>
</evidence>
<sequence>MPGQVQEEDGTGQGQQPEGMLIQKAQRHPGPSVKNPPSSGPATEARAKTPPMMPMYFPRSRAGTTSAIAAWERIISPPPPRPWKTRATMRTSMVPATAPMTDPAMNSRIAAISRGLRPIRSPSFP</sequence>
<keyword evidence="3" id="KW-1185">Reference proteome</keyword>
<reference evidence="2" key="1">
    <citation type="journal article" date="2014" name="Int. J. Syst. Evol. Microbiol.">
        <title>Complete genome sequence of Corynebacterium casei LMG S-19264T (=DSM 44701T), isolated from a smear-ripened cheese.</title>
        <authorList>
            <consortium name="US DOE Joint Genome Institute (JGI-PGF)"/>
            <person name="Walter F."/>
            <person name="Albersmeier A."/>
            <person name="Kalinowski J."/>
            <person name="Ruckert C."/>
        </authorList>
    </citation>
    <scope>NUCLEOTIDE SEQUENCE</scope>
    <source>
        <strain evidence="2">CGMCC 1.12187</strain>
    </source>
</reference>
<proteinExistence type="predicted"/>
<protein>
    <submittedName>
        <fullName evidence="2">Uncharacterized protein</fullName>
    </submittedName>
</protein>
<feature type="region of interest" description="Disordered" evidence="1">
    <location>
        <begin position="1"/>
        <end position="59"/>
    </location>
</feature>
<feature type="compositionally biased region" description="Acidic residues" evidence="1">
    <location>
        <begin position="1"/>
        <end position="10"/>
    </location>
</feature>
<name>A0A917LMJ4_9MICC</name>
<reference evidence="2" key="2">
    <citation type="submission" date="2020-09" db="EMBL/GenBank/DDBJ databases">
        <authorList>
            <person name="Sun Q."/>
            <person name="Zhou Y."/>
        </authorList>
    </citation>
    <scope>NUCLEOTIDE SEQUENCE</scope>
    <source>
        <strain evidence="2">CGMCC 1.12187</strain>
    </source>
</reference>
<comment type="caution">
    <text evidence="2">The sequence shown here is derived from an EMBL/GenBank/DDBJ whole genome shotgun (WGS) entry which is preliminary data.</text>
</comment>
<dbReference type="EMBL" id="BMEQ01000001">
    <property type="protein sequence ID" value="GGG43798.1"/>
    <property type="molecule type" value="Genomic_DNA"/>
</dbReference>
<dbReference type="Proteomes" id="UP000638848">
    <property type="component" value="Unassembled WGS sequence"/>
</dbReference>
<organism evidence="2 3">
    <name type="scientific">Kocuria dechangensis</name>
    <dbReference type="NCBI Taxonomy" id="1176249"/>
    <lineage>
        <taxon>Bacteria</taxon>
        <taxon>Bacillati</taxon>
        <taxon>Actinomycetota</taxon>
        <taxon>Actinomycetes</taxon>
        <taxon>Micrococcales</taxon>
        <taxon>Micrococcaceae</taxon>
        <taxon>Kocuria</taxon>
    </lineage>
</organism>